<evidence type="ECO:0000313" key="3">
    <source>
        <dbReference type="Proteomes" id="UP000545606"/>
    </source>
</evidence>
<name>A0A838XXH5_9NEIS</name>
<comment type="caution">
    <text evidence="2">The sequence shown here is derived from an EMBL/GenBank/DDBJ whole genome shotgun (WGS) entry which is preliminary data.</text>
</comment>
<keyword evidence="3" id="KW-1185">Reference proteome</keyword>
<dbReference type="EMBL" id="JACERN010000018">
    <property type="protein sequence ID" value="MBA4707870.1"/>
    <property type="molecule type" value="Genomic_DNA"/>
</dbReference>
<organism evidence="2 3">
    <name type="scientific">Aquitalea aquatica</name>
    <dbReference type="NCBI Taxonomy" id="3044273"/>
    <lineage>
        <taxon>Bacteria</taxon>
        <taxon>Pseudomonadati</taxon>
        <taxon>Pseudomonadota</taxon>
        <taxon>Betaproteobacteria</taxon>
        <taxon>Neisseriales</taxon>
        <taxon>Chromobacteriaceae</taxon>
        <taxon>Aquitalea</taxon>
    </lineage>
</organism>
<evidence type="ECO:0000256" key="1">
    <source>
        <dbReference type="SAM" id="MobiDB-lite"/>
    </source>
</evidence>
<evidence type="ECO:0000313" key="2">
    <source>
        <dbReference type="EMBL" id="MBA4707870.1"/>
    </source>
</evidence>
<feature type="region of interest" description="Disordered" evidence="1">
    <location>
        <begin position="194"/>
        <end position="242"/>
    </location>
</feature>
<feature type="compositionally biased region" description="Low complexity" evidence="1">
    <location>
        <begin position="195"/>
        <end position="211"/>
    </location>
</feature>
<feature type="compositionally biased region" description="Low complexity" evidence="1">
    <location>
        <begin position="232"/>
        <end position="242"/>
    </location>
</feature>
<gene>
    <name evidence="2" type="ORF">H2Z84_05665</name>
</gene>
<dbReference type="RefSeq" id="WP_181835117.1">
    <property type="nucleotide sequence ID" value="NZ_JACERN010000018.1"/>
</dbReference>
<protein>
    <submittedName>
        <fullName evidence="2">Uncharacterized protein</fullName>
    </submittedName>
</protein>
<dbReference type="Proteomes" id="UP000545606">
    <property type="component" value="Unassembled WGS sequence"/>
</dbReference>
<feature type="compositionally biased region" description="Low complexity" evidence="1">
    <location>
        <begin position="115"/>
        <end position="131"/>
    </location>
</feature>
<sequence>MYAYSPRNWHFTGIARQACSVALKKSPTMPIDSHEDSDLVAAGMSQIQFSPHFLNQTVLRSSNSPAASKSANVMATQAGSAAAVLPAALPNSGKQAVNQSLQLALNQWQQQQASLSSRSAARRQSSQAQQLDGSRMEALKERIKNLRQMMMLVGKDKGGLRSIAMQLKQITSELRQMVASATGNDAQQSMALTVTTSGSSGAESTTTDSADGQSAQVSDDANVGAVSQETPAGTAAADSGSDSKQQLGSALIADSMAGSGNSAALKGNLELQIMLSSIKSIQQWLKQRSQQIQSDDGLKKLLESSDKDMAAIDHMLNGGDNSDSGESTIAVQFSGAEVSAGSADSASGSVQS</sequence>
<accession>A0A838XXH5</accession>
<dbReference type="AlphaFoldDB" id="A0A838XXH5"/>
<feature type="region of interest" description="Disordered" evidence="1">
    <location>
        <begin position="115"/>
        <end position="136"/>
    </location>
</feature>
<proteinExistence type="predicted"/>
<feature type="compositionally biased region" description="Polar residues" evidence="1">
    <location>
        <begin position="212"/>
        <end position="231"/>
    </location>
</feature>
<reference evidence="2 3" key="1">
    <citation type="submission" date="2020-07" db="EMBL/GenBank/DDBJ databases">
        <title>Draft genome sequence of violacein-producing bacteria and related species.</title>
        <authorList>
            <person name="Wilson H.S."/>
            <person name="De Leon M.E."/>
        </authorList>
    </citation>
    <scope>NUCLEOTIDE SEQUENCE [LARGE SCALE GENOMIC DNA]</scope>
    <source>
        <strain evidence="2 3">HSC-21Su07</strain>
    </source>
</reference>